<keyword evidence="5" id="KW-1185">Reference proteome</keyword>
<evidence type="ECO:0000256" key="1">
    <source>
        <dbReference type="SAM" id="MobiDB-lite"/>
    </source>
</evidence>
<keyword evidence="2" id="KW-1133">Transmembrane helix</keyword>
<dbReference type="EMBL" id="CAJPWZ010002189">
    <property type="protein sequence ID" value="CAG2232732.1"/>
    <property type="molecule type" value="Genomic_DNA"/>
</dbReference>
<dbReference type="Gene3D" id="2.60.40.10">
    <property type="entry name" value="Immunoglobulins"/>
    <property type="match status" value="1"/>
</dbReference>
<protein>
    <recommendedName>
        <fullName evidence="3">Ig-like domain-containing protein</fullName>
    </recommendedName>
</protein>
<reference evidence="4" key="1">
    <citation type="submission" date="2021-03" db="EMBL/GenBank/DDBJ databases">
        <authorList>
            <person name="Bekaert M."/>
        </authorList>
    </citation>
    <scope>NUCLEOTIDE SEQUENCE</scope>
</reference>
<dbReference type="SUPFAM" id="SSF48726">
    <property type="entry name" value="Immunoglobulin"/>
    <property type="match status" value="1"/>
</dbReference>
<accession>A0A8S3TQS3</accession>
<comment type="caution">
    <text evidence="4">The sequence shown here is derived from an EMBL/GenBank/DDBJ whole genome shotgun (WGS) entry which is preliminary data.</text>
</comment>
<dbReference type="PROSITE" id="PS50835">
    <property type="entry name" value="IG_LIKE"/>
    <property type="match status" value="1"/>
</dbReference>
<keyword evidence="2" id="KW-0472">Membrane</keyword>
<evidence type="ECO:0000313" key="4">
    <source>
        <dbReference type="EMBL" id="CAG2232732.1"/>
    </source>
</evidence>
<proteinExistence type="predicted"/>
<dbReference type="Proteomes" id="UP000683360">
    <property type="component" value="Unassembled WGS sequence"/>
</dbReference>
<dbReference type="AlphaFoldDB" id="A0A8S3TQS3"/>
<feature type="transmembrane region" description="Helical" evidence="2">
    <location>
        <begin position="12"/>
        <end position="29"/>
    </location>
</feature>
<feature type="compositionally biased region" description="Polar residues" evidence="1">
    <location>
        <begin position="282"/>
        <end position="291"/>
    </location>
</feature>
<evidence type="ECO:0000256" key="2">
    <source>
        <dbReference type="SAM" id="Phobius"/>
    </source>
</evidence>
<evidence type="ECO:0000259" key="3">
    <source>
        <dbReference type="PROSITE" id="PS50835"/>
    </source>
</evidence>
<gene>
    <name evidence="4" type="ORF">MEDL_45516</name>
</gene>
<dbReference type="OrthoDB" id="6111375at2759"/>
<dbReference type="InterPro" id="IPR013783">
    <property type="entry name" value="Ig-like_fold"/>
</dbReference>
<sequence length="309" mass="35403">MSFKKGFIMKTTCWYISWIIFGLFLHLTGDPTKLCCFVKSNPTPTSTRWLNGIKEILRQSIRPTKLHLHSREYHRNWISFYCSKSKINPIPISTRWLNGSQEIYETHNVAKTCYTIQSVSRYDQGNYTCIAHNAIGNGSITTLLQFKLYEKRKKNQRISTTNAETQRENDGESGHYMEIYTIDENIVTPWQENSIQNITTVVRAVLENRDISQVSVRHSSTSSYDDSNASVYLDDGYEHSYTILLTNNRGEDEHVYLNPTKTSNSANSTSFENAACGNSFELTEQDYSSDQTKTHCEANSGEENNESDT</sequence>
<feature type="domain" description="Ig-like" evidence="3">
    <location>
        <begin position="63"/>
        <end position="141"/>
    </location>
</feature>
<dbReference type="InterPro" id="IPR036179">
    <property type="entry name" value="Ig-like_dom_sf"/>
</dbReference>
<keyword evidence="2" id="KW-0812">Transmembrane</keyword>
<name>A0A8S3TQS3_MYTED</name>
<organism evidence="4 5">
    <name type="scientific">Mytilus edulis</name>
    <name type="common">Blue mussel</name>
    <dbReference type="NCBI Taxonomy" id="6550"/>
    <lineage>
        <taxon>Eukaryota</taxon>
        <taxon>Metazoa</taxon>
        <taxon>Spiralia</taxon>
        <taxon>Lophotrochozoa</taxon>
        <taxon>Mollusca</taxon>
        <taxon>Bivalvia</taxon>
        <taxon>Autobranchia</taxon>
        <taxon>Pteriomorphia</taxon>
        <taxon>Mytilida</taxon>
        <taxon>Mytiloidea</taxon>
        <taxon>Mytilidae</taxon>
        <taxon>Mytilinae</taxon>
        <taxon>Mytilus</taxon>
    </lineage>
</organism>
<evidence type="ECO:0000313" key="5">
    <source>
        <dbReference type="Proteomes" id="UP000683360"/>
    </source>
</evidence>
<dbReference type="InterPro" id="IPR007110">
    <property type="entry name" value="Ig-like_dom"/>
</dbReference>
<feature type="region of interest" description="Disordered" evidence="1">
    <location>
        <begin position="282"/>
        <end position="309"/>
    </location>
</feature>